<reference evidence="10 11" key="1">
    <citation type="submission" date="2015-12" db="EMBL/GenBank/DDBJ databases">
        <title>The genome of Folsomia candida.</title>
        <authorList>
            <person name="Faddeeva A."/>
            <person name="Derks M.F."/>
            <person name="Anvar Y."/>
            <person name="Smit S."/>
            <person name="Van Straalen N."/>
            <person name="Roelofs D."/>
        </authorList>
    </citation>
    <scope>NUCLEOTIDE SEQUENCE [LARGE SCALE GENOMIC DNA]</scope>
    <source>
        <strain evidence="10 11">VU population</strain>
        <tissue evidence="10">Whole body</tissue>
    </source>
</reference>
<dbReference type="SMART" id="SM00220">
    <property type="entry name" value="S_TKc"/>
    <property type="match status" value="1"/>
</dbReference>
<dbReference type="GO" id="GO:0005886">
    <property type="term" value="C:plasma membrane"/>
    <property type="evidence" value="ECO:0007669"/>
    <property type="project" value="TreeGrafter"/>
</dbReference>
<evidence type="ECO:0000256" key="2">
    <source>
        <dbReference type="ARBA" id="ARBA00022679"/>
    </source>
</evidence>
<evidence type="ECO:0000256" key="1">
    <source>
        <dbReference type="ARBA" id="ARBA00004167"/>
    </source>
</evidence>
<dbReference type="Pfam" id="PF07714">
    <property type="entry name" value="PK_Tyr_Ser-Thr"/>
    <property type="match status" value="1"/>
</dbReference>
<comment type="catalytic activity">
    <reaction evidence="7">
        <text>L-tyrosyl-[protein] + ATP = O-phospho-L-tyrosyl-[protein] + ADP + H(+)</text>
        <dbReference type="Rhea" id="RHEA:10596"/>
        <dbReference type="Rhea" id="RHEA-COMP:10136"/>
        <dbReference type="Rhea" id="RHEA-COMP:20101"/>
        <dbReference type="ChEBI" id="CHEBI:15378"/>
        <dbReference type="ChEBI" id="CHEBI:30616"/>
        <dbReference type="ChEBI" id="CHEBI:46858"/>
        <dbReference type="ChEBI" id="CHEBI:61978"/>
        <dbReference type="ChEBI" id="CHEBI:456216"/>
        <dbReference type="EC" id="2.7.10.1"/>
    </reaction>
</comment>
<feature type="binding site" evidence="8">
    <location>
        <position position="544"/>
    </location>
    <ligand>
        <name>ATP</name>
        <dbReference type="ChEBI" id="CHEBI:30616"/>
    </ligand>
</feature>
<evidence type="ECO:0000256" key="4">
    <source>
        <dbReference type="ARBA" id="ARBA00022777"/>
    </source>
</evidence>
<evidence type="ECO:0000256" key="5">
    <source>
        <dbReference type="ARBA" id="ARBA00022840"/>
    </source>
</evidence>
<evidence type="ECO:0000256" key="8">
    <source>
        <dbReference type="PROSITE-ProRule" id="PRU10141"/>
    </source>
</evidence>
<dbReference type="FunFam" id="1.10.510.10:FF:000554">
    <property type="entry name" value="Predicted protein"/>
    <property type="match status" value="1"/>
</dbReference>
<keyword evidence="4" id="KW-0418">Kinase</keyword>
<dbReference type="GO" id="GO:0004714">
    <property type="term" value="F:transmembrane receptor protein tyrosine kinase activity"/>
    <property type="evidence" value="ECO:0007669"/>
    <property type="project" value="UniProtKB-EC"/>
</dbReference>
<dbReference type="InterPro" id="IPR050122">
    <property type="entry name" value="RTK"/>
</dbReference>
<evidence type="ECO:0000256" key="7">
    <source>
        <dbReference type="ARBA" id="ARBA00051243"/>
    </source>
</evidence>
<proteinExistence type="predicted"/>
<dbReference type="InterPro" id="IPR008266">
    <property type="entry name" value="Tyr_kinase_AS"/>
</dbReference>
<dbReference type="Proteomes" id="UP000198287">
    <property type="component" value="Unassembled WGS sequence"/>
</dbReference>
<comment type="caution">
    <text evidence="10">The sequence shown here is derived from an EMBL/GenBank/DDBJ whole genome shotgun (WGS) entry which is preliminary data.</text>
</comment>
<dbReference type="PROSITE" id="PS50011">
    <property type="entry name" value="PROTEIN_KINASE_DOM"/>
    <property type="match status" value="1"/>
</dbReference>
<dbReference type="PANTHER" id="PTHR24416">
    <property type="entry name" value="TYROSINE-PROTEIN KINASE RECEPTOR"/>
    <property type="match status" value="1"/>
</dbReference>
<dbReference type="SUPFAM" id="SSF56112">
    <property type="entry name" value="Protein kinase-like (PK-like)"/>
    <property type="match status" value="1"/>
</dbReference>
<keyword evidence="11" id="KW-1185">Reference proteome</keyword>
<dbReference type="InterPro" id="IPR011009">
    <property type="entry name" value="Kinase-like_dom_sf"/>
</dbReference>
<protein>
    <submittedName>
        <fullName evidence="10">Fibroblast growth factor receptor 2</fullName>
    </submittedName>
</protein>
<sequence>MDTNFNITGSLIDVDLYDDLYYSCHTLKNTDTRVIQIEHLDSCVVYFPNKFCNYHTTVHRPTILDNVTIDFSNGDDNGGSYFQVKSLMLCVSVLKSESYRATLQGLYGDTLEILELVLYSSEVFRGKNVTFRISGCQQLNNTLIKYSSMDTGGHCIAMFTDFNCVTGHGDILYSGSPVLRNLKLLNPRGEIHSVRKCVDPDHINDTRAEFSFTMHNSQFGSNWTIDHRTNPDISTCWEIPYYFRAGEITSIIVHQGCVQLYLDINCSPYAQTVRIRPSFDASNLTKWWNFADTYRKIPRVGSFSGCNSSLSKKSVWKEENDDVQHHPDRGIVILLSSEISQAYTEIKSCESFGRRLDYEDDPIQLISAKNVCVVFFNEERCDMKPTNVRPSFLNVSQIEGVVNIKLSENPFWLNPEYLPRSVISCEDYPWSPSEDLRSLNYNSRKSLDTKTVLLYIGLGFPQAEIESFYNGSNSICANDDDKIQGLAVDRKYEILPKDFIYANSEDKAVIILGSGAFGVVAQGVLNLGFDELTGVPVMKTVAIKTPRIGITIEQIRSVLAEIKINLFVGRHKHIVEFLGFCITEIRRGKVSIILELCENGSLLKYLRDHATQFEGRDAISSSGNYENTTLFGNITLVRWCKEIAEGMEFLAGNNVLHGDLAARNCLLDSQLSIKISDFGLSRKLYDYRNYVKRSKAPLPWRWMALESLKAFEFSVKSDVWSYGVTIWEIFSLGDQPYPTLTWNEAFIQALSSGLRPPRPNGCPDVCYALTNSCWENDPASRPEFSEIIHLIGQELEKMVPDGQIGVECEYEEVR</sequence>
<evidence type="ECO:0000256" key="3">
    <source>
        <dbReference type="ARBA" id="ARBA00022741"/>
    </source>
</evidence>
<evidence type="ECO:0000313" key="11">
    <source>
        <dbReference type="Proteomes" id="UP000198287"/>
    </source>
</evidence>
<dbReference type="AlphaFoldDB" id="A0A226CX91"/>
<dbReference type="PROSITE" id="PS00107">
    <property type="entry name" value="PROTEIN_KINASE_ATP"/>
    <property type="match status" value="1"/>
</dbReference>
<accession>A0A226CX91</accession>
<keyword evidence="3 8" id="KW-0547">Nucleotide-binding</keyword>
<dbReference type="GO" id="GO:0007169">
    <property type="term" value="P:cell surface receptor protein tyrosine kinase signaling pathway"/>
    <property type="evidence" value="ECO:0007669"/>
    <property type="project" value="TreeGrafter"/>
</dbReference>
<dbReference type="InterPro" id="IPR001245">
    <property type="entry name" value="Ser-Thr/Tyr_kinase_cat_dom"/>
</dbReference>
<name>A0A226CX91_FOLCA</name>
<dbReference type="PANTHER" id="PTHR24416:SF600">
    <property type="entry name" value="PDGF- AND VEGF-RECEPTOR RELATED, ISOFORM J"/>
    <property type="match status" value="1"/>
</dbReference>
<organism evidence="10 11">
    <name type="scientific">Folsomia candida</name>
    <name type="common">Springtail</name>
    <dbReference type="NCBI Taxonomy" id="158441"/>
    <lineage>
        <taxon>Eukaryota</taxon>
        <taxon>Metazoa</taxon>
        <taxon>Ecdysozoa</taxon>
        <taxon>Arthropoda</taxon>
        <taxon>Hexapoda</taxon>
        <taxon>Collembola</taxon>
        <taxon>Entomobryomorpha</taxon>
        <taxon>Isotomoidea</taxon>
        <taxon>Isotomidae</taxon>
        <taxon>Proisotominae</taxon>
        <taxon>Folsomia</taxon>
    </lineage>
</organism>
<dbReference type="Gene3D" id="3.30.200.20">
    <property type="entry name" value="Phosphorylase Kinase, domain 1"/>
    <property type="match status" value="1"/>
</dbReference>
<dbReference type="OrthoDB" id="3256376at2759"/>
<keyword evidence="5 8" id="KW-0067">ATP-binding</keyword>
<comment type="subcellular location">
    <subcellularLocation>
        <location evidence="1">Membrane</location>
        <topology evidence="1">Single-pass membrane protein</topology>
    </subcellularLocation>
</comment>
<keyword evidence="2" id="KW-0808">Transferase</keyword>
<dbReference type="Gene3D" id="1.10.510.10">
    <property type="entry name" value="Transferase(Phosphotransferase) domain 1"/>
    <property type="match status" value="1"/>
</dbReference>
<keyword evidence="10" id="KW-0675">Receptor</keyword>
<keyword evidence="6" id="KW-0829">Tyrosine-protein kinase</keyword>
<dbReference type="GO" id="GO:0005524">
    <property type="term" value="F:ATP binding"/>
    <property type="evidence" value="ECO:0007669"/>
    <property type="project" value="UniProtKB-UniRule"/>
</dbReference>
<dbReference type="PRINTS" id="PR00109">
    <property type="entry name" value="TYRKINASE"/>
</dbReference>
<feature type="domain" description="Protein kinase" evidence="9">
    <location>
        <begin position="506"/>
        <end position="799"/>
    </location>
</feature>
<dbReference type="CDD" id="cd00192">
    <property type="entry name" value="PTKc"/>
    <property type="match status" value="1"/>
</dbReference>
<evidence type="ECO:0000259" key="9">
    <source>
        <dbReference type="PROSITE" id="PS50011"/>
    </source>
</evidence>
<dbReference type="GO" id="GO:0043235">
    <property type="term" value="C:receptor complex"/>
    <property type="evidence" value="ECO:0007669"/>
    <property type="project" value="TreeGrafter"/>
</dbReference>
<dbReference type="InterPro" id="IPR000719">
    <property type="entry name" value="Prot_kinase_dom"/>
</dbReference>
<dbReference type="PROSITE" id="PS00109">
    <property type="entry name" value="PROTEIN_KINASE_TYR"/>
    <property type="match status" value="1"/>
</dbReference>
<dbReference type="InterPro" id="IPR017441">
    <property type="entry name" value="Protein_kinase_ATP_BS"/>
</dbReference>
<dbReference type="EMBL" id="LNIX01000064">
    <property type="protein sequence ID" value="OXA37138.1"/>
    <property type="molecule type" value="Genomic_DNA"/>
</dbReference>
<gene>
    <name evidence="10" type="ORF">Fcan01_28114</name>
</gene>
<evidence type="ECO:0000256" key="6">
    <source>
        <dbReference type="ARBA" id="ARBA00023137"/>
    </source>
</evidence>
<evidence type="ECO:0000313" key="10">
    <source>
        <dbReference type="EMBL" id="OXA37138.1"/>
    </source>
</evidence>